<organism evidence="8 9">
    <name type="scientific">Acropora cervicornis</name>
    <name type="common">Staghorn coral</name>
    <dbReference type="NCBI Taxonomy" id="6130"/>
    <lineage>
        <taxon>Eukaryota</taxon>
        <taxon>Metazoa</taxon>
        <taxon>Cnidaria</taxon>
        <taxon>Anthozoa</taxon>
        <taxon>Hexacorallia</taxon>
        <taxon>Scleractinia</taxon>
        <taxon>Astrocoeniina</taxon>
        <taxon>Acroporidae</taxon>
        <taxon>Acropora</taxon>
    </lineage>
</organism>
<feature type="transmembrane region" description="Helical" evidence="6">
    <location>
        <begin position="62"/>
        <end position="81"/>
    </location>
</feature>
<dbReference type="PIRSF" id="PIRSF006060">
    <property type="entry name" value="AA_transporter"/>
    <property type="match status" value="1"/>
</dbReference>
<dbReference type="Pfam" id="PF13520">
    <property type="entry name" value="AA_permease_2"/>
    <property type="match status" value="1"/>
</dbReference>
<feature type="transmembrane region" description="Helical" evidence="6">
    <location>
        <begin position="529"/>
        <end position="549"/>
    </location>
</feature>
<dbReference type="PANTHER" id="PTHR43243:SF105">
    <property type="entry name" value="CATIONIC AMINO ACID TRANSPORTER C-TERMINAL DOMAIN-CONTAINING PROTEIN"/>
    <property type="match status" value="1"/>
</dbReference>
<feature type="transmembrane region" description="Helical" evidence="6">
    <location>
        <begin position="292"/>
        <end position="321"/>
    </location>
</feature>
<feature type="transmembrane region" description="Helical" evidence="6">
    <location>
        <begin position="369"/>
        <end position="390"/>
    </location>
</feature>
<feature type="transmembrane region" description="Helical" evidence="6">
    <location>
        <begin position="342"/>
        <end position="363"/>
    </location>
</feature>
<dbReference type="PANTHER" id="PTHR43243">
    <property type="entry name" value="INNER MEMBRANE TRANSPORTER YGJI-RELATED"/>
    <property type="match status" value="1"/>
</dbReference>
<name>A0AAD9Q744_ACRCE</name>
<dbReference type="Gene3D" id="1.20.1740.10">
    <property type="entry name" value="Amino acid/polyamine transporter I"/>
    <property type="match status" value="2"/>
</dbReference>
<feature type="transmembrane region" description="Helical" evidence="6">
    <location>
        <begin position="219"/>
        <end position="242"/>
    </location>
</feature>
<dbReference type="FunFam" id="1.20.1740.10:FF:000010">
    <property type="entry name" value="probable cationic amino acid transporter"/>
    <property type="match status" value="1"/>
</dbReference>
<gene>
    <name evidence="8" type="ORF">P5673_022224</name>
</gene>
<reference evidence="8" key="2">
    <citation type="journal article" date="2023" name="Science">
        <title>Genomic signatures of disease resistance in endangered staghorn corals.</title>
        <authorList>
            <person name="Vollmer S.V."/>
            <person name="Selwyn J.D."/>
            <person name="Despard B.A."/>
            <person name="Roesel C.L."/>
        </authorList>
    </citation>
    <scope>NUCLEOTIDE SEQUENCE</scope>
    <source>
        <strain evidence="8">K2</strain>
    </source>
</reference>
<accession>A0AAD9Q744</accession>
<feature type="transmembrane region" description="Helical" evidence="6">
    <location>
        <begin position="437"/>
        <end position="458"/>
    </location>
</feature>
<feature type="transmembrane region" description="Helical" evidence="6">
    <location>
        <begin position="500"/>
        <end position="523"/>
    </location>
</feature>
<sequence length="569" mass="60897">MGRFAKALTRKKIVDSSTLTSTPLNRCLSTFDLIFVGVGSTIGAGIYVLAADVARNDAGPSIVISFLIAGIASILSGLCYAEFGARVPKSGSAYVYSYVTIGELCAFVIGWNLILEYVIGISSVARATSSYIDSLFDDRIQNFTLSTIGEIQTAGMAKYPDVLAVLTILLTTLLQVSGIKKTSWCMTFFAGLTLLVILLVVGVGACYAEPKNWSDFMPFGFSGVLRGSAACFFAFVGFDVIATTGEEARNPSRAIPVSIISTIGVLTLMWPYNTLPIGGALPKVFALKGASWAKYVVSVGALCGLASSLIGLSVSLPRMLFSMAGDGLIFKFLAKVSPRTGAPVIATVVSGVLSGILALIFDIHALVEMLSIGTLMAYTVVAVCVIVLRYSTQTVGLSKQEISEAGEDNQTNGKERSGEDSPLLEGRQTREPSETTASLALIAIVASSIGLVALGTLITWGLHHLSMAKWWAVLLLVVISFLLIGTTVLLLWLPQNKTPLPFMVPGVPVLPLLTVFVDTFLMLSLSYLTWIRFSVWMVIGLSIYFFYGLRNSAESERERCESADESQMT</sequence>
<feature type="transmembrane region" description="Helical" evidence="6">
    <location>
        <begin position="254"/>
        <end position="272"/>
    </location>
</feature>
<feature type="region of interest" description="Disordered" evidence="5">
    <location>
        <begin position="401"/>
        <end position="432"/>
    </location>
</feature>
<feature type="transmembrane region" description="Helical" evidence="6">
    <location>
        <begin position="93"/>
        <end position="114"/>
    </location>
</feature>
<evidence type="ECO:0000259" key="7">
    <source>
        <dbReference type="Pfam" id="PF13906"/>
    </source>
</evidence>
<evidence type="ECO:0000256" key="3">
    <source>
        <dbReference type="ARBA" id="ARBA00022989"/>
    </source>
</evidence>
<feature type="transmembrane region" description="Helical" evidence="6">
    <location>
        <begin position="31"/>
        <end position="50"/>
    </location>
</feature>
<dbReference type="Proteomes" id="UP001249851">
    <property type="component" value="Unassembled WGS sequence"/>
</dbReference>
<feature type="domain" description="Cationic amino acid transporter C-terminal" evidence="7">
    <location>
        <begin position="502"/>
        <end position="552"/>
    </location>
</feature>
<proteinExistence type="predicted"/>
<reference evidence="8" key="1">
    <citation type="journal article" date="2023" name="G3 (Bethesda)">
        <title>Whole genome assembly and annotation of the endangered Caribbean coral Acropora cervicornis.</title>
        <authorList>
            <person name="Selwyn J.D."/>
            <person name="Vollmer S.V."/>
        </authorList>
    </citation>
    <scope>NUCLEOTIDE SEQUENCE</scope>
    <source>
        <strain evidence="8">K2</strain>
    </source>
</reference>
<evidence type="ECO:0000313" key="8">
    <source>
        <dbReference type="EMBL" id="KAK2555945.1"/>
    </source>
</evidence>
<feature type="transmembrane region" description="Helical" evidence="6">
    <location>
        <begin position="470"/>
        <end position="493"/>
    </location>
</feature>
<evidence type="ECO:0000256" key="6">
    <source>
        <dbReference type="SAM" id="Phobius"/>
    </source>
</evidence>
<evidence type="ECO:0000256" key="1">
    <source>
        <dbReference type="ARBA" id="ARBA00004141"/>
    </source>
</evidence>
<evidence type="ECO:0000313" key="9">
    <source>
        <dbReference type="Proteomes" id="UP001249851"/>
    </source>
</evidence>
<protein>
    <submittedName>
        <fullName evidence="8">Cationic amino acid transporter 2</fullName>
    </submittedName>
</protein>
<dbReference type="InterPro" id="IPR029485">
    <property type="entry name" value="CAT_C"/>
</dbReference>
<feature type="transmembrane region" description="Helical" evidence="6">
    <location>
        <begin position="186"/>
        <end position="207"/>
    </location>
</feature>
<keyword evidence="2 6" id="KW-0812">Transmembrane</keyword>
<keyword evidence="4 6" id="KW-0472">Membrane</keyword>
<comment type="subcellular location">
    <subcellularLocation>
        <location evidence="1">Membrane</location>
        <topology evidence="1">Multi-pass membrane protein</topology>
    </subcellularLocation>
</comment>
<evidence type="ECO:0000256" key="2">
    <source>
        <dbReference type="ARBA" id="ARBA00022692"/>
    </source>
</evidence>
<dbReference type="AlphaFoldDB" id="A0AAD9Q744"/>
<keyword evidence="9" id="KW-1185">Reference proteome</keyword>
<keyword evidence="3 6" id="KW-1133">Transmembrane helix</keyword>
<feature type="transmembrane region" description="Helical" evidence="6">
    <location>
        <begin position="162"/>
        <end position="179"/>
    </location>
</feature>
<dbReference type="Pfam" id="PF13906">
    <property type="entry name" value="AA_permease_C"/>
    <property type="match status" value="1"/>
</dbReference>
<evidence type="ECO:0000256" key="5">
    <source>
        <dbReference type="SAM" id="MobiDB-lite"/>
    </source>
</evidence>
<dbReference type="GO" id="GO:0005886">
    <property type="term" value="C:plasma membrane"/>
    <property type="evidence" value="ECO:0007669"/>
    <property type="project" value="TreeGrafter"/>
</dbReference>
<comment type="caution">
    <text evidence="8">The sequence shown here is derived from an EMBL/GenBank/DDBJ whole genome shotgun (WGS) entry which is preliminary data.</text>
</comment>
<evidence type="ECO:0000256" key="4">
    <source>
        <dbReference type="ARBA" id="ARBA00023136"/>
    </source>
</evidence>
<dbReference type="InterPro" id="IPR002293">
    <property type="entry name" value="AA/rel_permease1"/>
</dbReference>
<dbReference type="GO" id="GO:0015171">
    <property type="term" value="F:amino acid transmembrane transporter activity"/>
    <property type="evidence" value="ECO:0007669"/>
    <property type="project" value="TreeGrafter"/>
</dbReference>
<dbReference type="EMBL" id="JARQWQ010000059">
    <property type="protein sequence ID" value="KAK2555945.1"/>
    <property type="molecule type" value="Genomic_DNA"/>
</dbReference>